<sequence length="157" mass="17384">MGQQDYSAYSEQRAQERLQMIDTLKAPIIQMGRDLGYEVIENHDLGAGPVHVAWVFKPGSESLPDMRLGFICLTEFSHSSINEGIARAMLNLIDKLVFVVPTETMTSQVKEAIESMPDKSILQLRKYVTVLTPSTLVSKTGVQGARERDSVQTGEAV</sequence>
<dbReference type="InParanoid" id="K0IA12"/>
<dbReference type="EMBL" id="CP002408">
    <property type="protein sequence ID" value="AFU58161.1"/>
    <property type="molecule type" value="Genomic_DNA"/>
</dbReference>
<dbReference type="GeneID" id="13797480"/>
<dbReference type="RefSeq" id="WP_015018698.1">
    <property type="nucleotide sequence ID" value="NC_018719.1"/>
</dbReference>
<dbReference type="AlphaFoldDB" id="K0IA12"/>
<organism evidence="1 2">
    <name type="scientific">Nitrososphaera gargensis (strain Ga9.2)</name>
    <dbReference type="NCBI Taxonomy" id="1237085"/>
    <lineage>
        <taxon>Archaea</taxon>
        <taxon>Nitrososphaerota</taxon>
        <taxon>Nitrososphaeria</taxon>
        <taxon>Nitrososphaerales</taxon>
        <taxon>Nitrososphaeraceae</taxon>
        <taxon>Nitrososphaera</taxon>
    </lineage>
</organism>
<dbReference type="STRING" id="1237085.Ngar_c12210"/>
<dbReference type="BioCyc" id="CNIT1237085:G1324-1219-MONOMER"/>
<dbReference type="KEGG" id="nga:Ngar_c12210"/>
<protein>
    <submittedName>
        <fullName evidence="1">Uncharacterized protein</fullName>
    </submittedName>
</protein>
<dbReference type="OrthoDB" id="376954at2157"/>
<keyword evidence="2" id="KW-1185">Reference proteome</keyword>
<reference evidence="1 2" key="1">
    <citation type="journal article" date="2012" name="Environ. Microbiol.">
        <title>The genome of the ammonia-oxidizing Candidatus Nitrososphaera gargensis: insights into metabolic versatility and environmental adaptations.</title>
        <authorList>
            <person name="Spang A."/>
            <person name="Poehlein A."/>
            <person name="Offre P."/>
            <person name="Zumbragel S."/>
            <person name="Haider S."/>
            <person name="Rychlik N."/>
            <person name="Nowka B."/>
            <person name="Schmeisser C."/>
            <person name="Lebedeva E.V."/>
            <person name="Rattei T."/>
            <person name="Bohm C."/>
            <person name="Schmid M."/>
            <person name="Galushko A."/>
            <person name="Hatzenpichler R."/>
            <person name="Weinmaier T."/>
            <person name="Daniel R."/>
            <person name="Schleper C."/>
            <person name="Spieck E."/>
            <person name="Streit W."/>
            <person name="Wagner M."/>
        </authorList>
    </citation>
    <scope>NUCLEOTIDE SEQUENCE [LARGE SCALE GENOMIC DNA]</scope>
    <source>
        <strain evidence="2">Ga9.2</strain>
    </source>
</reference>
<dbReference type="HOGENOM" id="CLU_1709038_0_0_2"/>
<dbReference type="Proteomes" id="UP000008037">
    <property type="component" value="Chromosome"/>
</dbReference>
<gene>
    <name evidence="1" type="ordered locus">Ngar_c12210</name>
</gene>
<accession>K0IA12</accession>
<proteinExistence type="predicted"/>
<name>K0IA12_NITGG</name>
<evidence type="ECO:0000313" key="2">
    <source>
        <dbReference type="Proteomes" id="UP000008037"/>
    </source>
</evidence>
<evidence type="ECO:0000313" key="1">
    <source>
        <dbReference type="EMBL" id="AFU58161.1"/>
    </source>
</evidence>